<feature type="compositionally biased region" description="Polar residues" evidence="1">
    <location>
        <begin position="517"/>
        <end position="529"/>
    </location>
</feature>
<feature type="compositionally biased region" description="Polar residues" evidence="1">
    <location>
        <begin position="119"/>
        <end position="129"/>
    </location>
</feature>
<keyword evidence="3" id="KW-1185">Reference proteome</keyword>
<name>A0AAV7X5T5_9NEOP</name>
<reference evidence="2" key="1">
    <citation type="submission" date="2022-12" db="EMBL/GenBank/DDBJ databases">
        <title>Chromosome-level genome assembly of the bean flower thrips Megalurothrips usitatus.</title>
        <authorList>
            <person name="Ma L."/>
            <person name="Liu Q."/>
            <person name="Li H."/>
            <person name="Cai W."/>
        </authorList>
    </citation>
    <scope>NUCLEOTIDE SEQUENCE</scope>
    <source>
        <strain evidence="2">Cailab_2022a</strain>
    </source>
</reference>
<proteinExistence type="predicted"/>
<feature type="region of interest" description="Disordered" evidence="1">
    <location>
        <begin position="115"/>
        <end position="207"/>
    </location>
</feature>
<protein>
    <submittedName>
        <fullName evidence="2">Uncharacterized protein</fullName>
    </submittedName>
</protein>
<feature type="compositionally biased region" description="Polar residues" evidence="1">
    <location>
        <begin position="171"/>
        <end position="180"/>
    </location>
</feature>
<organism evidence="2 3">
    <name type="scientific">Megalurothrips usitatus</name>
    <name type="common">bean blossom thrips</name>
    <dbReference type="NCBI Taxonomy" id="439358"/>
    <lineage>
        <taxon>Eukaryota</taxon>
        <taxon>Metazoa</taxon>
        <taxon>Ecdysozoa</taxon>
        <taxon>Arthropoda</taxon>
        <taxon>Hexapoda</taxon>
        <taxon>Insecta</taxon>
        <taxon>Pterygota</taxon>
        <taxon>Neoptera</taxon>
        <taxon>Paraneoptera</taxon>
        <taxon>Thysanoptera</taxon>
        <taxon>Terebrantia</taxon>
        <taxon>Thripoidea</taxon>
        <taxon>Thripidae</taxon>
        <taxon>Megalurothrips</taxon>
    </lineage>
</organism>
<evidence type="ECO:0000313" key="2">
    <source>
        <dbReference type="EMBL" id="KAJ1520400.1"/>
    </source>
</evidence>
<feature type="compositionally biased region" description="Pro residues" evidence="1">
    <location>
        <begin position="430"/>
        <end position="440"/>
    </location>
</feature>
<dbReference type="AlphaFoldDB" id="A0AAV7X5T5"/>
<feature type="compositionally biased region" description="Low complexity" evidence="1">
    <location>
        <begin position="130"/>
        <end position="141"/>
    </location>
</feature>
<feature type="compositionally biased region" description="Low complexity" evidence="1">
    <location>
        <begin position="156"/>
        <end position="167"/>
    </location>
</feature>
<accession>A0AAV7X5T5</accession>
<gene>
    <name evidence="2" type="ORF">ONE63_003535</name>
</gene>
<feature type="compositionally biased region" description="Low complexity" evidence="1">
    <location>
        <begin position="181"/>
        <end position="191"/>
    </location>
</feature>
<evidence type="ECO:0000313" key="3">
    <source>
        <dbReference type="Proteomes" id="UP001075354"/>
    </source>
</evidence>
<dbReference type="EMBL" id="JAPTSV010000014">
    <property type="protein sequence ID" value="KAJ1520400.1"/>
    <property type="molecule type" value="Genomic_DNA"/>
</dbReference>
<feature type="region of interest" description="Disordered" evidence="1">
    <location>
        <begin position="392"/>
        <end position="529"/>
    </location>
</feature>
<comment type="caution">
    <text evidence="2">The sequence shown here is derived from an EMBL/GenBank/DDBJ whole genome shotgun (WGS) entry which is preliminary data.</text>
</comment>
<dbReference type="Proteomes" id="UP001075354">
    <property type="component" value="Chromosome 14"/>
</dbReference>
<feature type="compositionally biased region" description="Polar residues" evidence="1">
    <location>
        <begin position="145"/>
        <end position="155"/>
    </location>
</feature>
<evidence type="ECO:0000256" key="1">
    <source>
        <dbReference type="SAM" id="MobiDB-lite"/>
    </source>
</evidence>
<feature type="compositionally biased region" description="Low complexity" evidence="1">
    <location>
        <begin position="392"/>
        <end position="410"/>
    </location>
</feature>
<sequence length="529" mass="56908">MPSQRWPSDNADVIAAGQGRPAPEWWWAASVESVAVTIRNAVEDCMMTRGVQRVAVEAVDELLNAARCGRLSRWRARQARTLLRVIDVEPRFSTSRRGEARSALRVLEAATHDDAVLANNGSSGATPTSGDGDAPAGDNDAVTAANGSSGATPTSGDGDAPAGDNDAVTAANGSSGATPTSGDGDAPASGDDTVHTKMGLPRTPPKSLTVHQKLKALGSLIRANIADPKSSYPRYQIVRFEDLQEDTLENFLEVLRYVVVGQSQISCAPSSAKAQMLADLKDGLQVKQACAPFPHILLALTRDNSTSGARNINMKSIVNRVLELSRNAPPQTDFSEILSDLIQTYQSPDYRRDKSPSARSIRELHRRSMEILENFQNFSDTHDRSENIASAAADAADAAADAADAAAAPNEAPPPPAEPPSGTSLCYRPRTPPTRRPPTPDTGLDEQLQDVAAALPETREEEENTASFQWDHGDRPVKKLSFGDKNPASIHTRKMPLQRDLSQNSDDDWERTPDPNMFSSAYTKRTTSP</sequence>